<evidence type="ECO:0000313" key="3">
    <source>
        <dbReference type="Proteomes" id="UP001500784"/>
    </source>
</evidence>
<feature type="domain" description="BPL/LPL catalytic" evidence="1">
    <location>
        <begin position="34"/>
        <end position="232"/>
    </location>
</feature>
<protein>
    <recommendedName>
        <fullName evidence="1">BPL/LPL catalytic domain-containing protein</fullName>
    </recommendedName>
</protein>
<dbReference type="SUPFAM" id="SSF55681">
    <property type="entry name" value="Class II aaRS and biotin synthetases"/>
    <property type="match status" value="1"/>
</dbReference>
<evidence type="ECO:0000259" key="1">
    <source>
        <dbReference type="PROSITE" id="PS51733"/>
    </source>
</evidence>
<reference evidence="3" key="1">
    <citation type="journal article" date="2019" name="Int. J. Syst. Evol. Microbiol.">
        <title>The Global Catalogue of Microorganisms (GCM) 10K type strain sequencing project: providing services to taxonomists for standard genome sequencing and annotation.</title>
        <authorList>
            <consortium name="The Broad Institute Genomics Platform"/>
            <consortium name="The Broad Institute Genome Sequencing Center for Infectious Disease"/>
            <person name="Wu L."/>
            <person name="Ma J."/>
        </authorList>
    </citation>
    <scope>NUCLEOTIDE SEQUENCE [LARGE SCALE GENOMIC DNA]</scope>
    <source>
        <strain evidence="3">JCM 13316</strain>
    </source>
</reference>
<dbReference type="Pfam" id="PF21948">
    <property type="entry name" value="LplA-B_cat"/>
    <property type="match status" value="1"/>
</dbReference>
<dbReference type="Proteomes" id="UP001500784">
    <property type="component" value="Unassembled WGS sequence"/>
</dbReference>
<accession>A0ABP5A4I1</accession>
<gene>
    <name evidence="2" type="ORF">GCM10009688_04360</name>
</gene>
<keyword evidence="3" id="KW-1185">Reference proteome</keyword>
<dbReference type="PROSITE" id="PS51733">
    <property type="entry name" value="BPL_LPL_CATALYTIC"/>
    <property type="match status" value="1"/>
</dbReference>
<dbReference type="InterPro" id="IPR045864">
    <property type="entry name" value="aa-tRNA-synth_II/BPL/LPL"/>
</dbReference>
<dbReference type="InterPro" id="IPR004143">
    <property type="entry name" value="BPL_LPL_catalytic"/>
</dbReference>
<dbReference type="RefSeq" id="WP_246167434.1">
    <property type="nucleotide sequence ID" value="NZ_BAAALV010000001.1"/>
</dbReference>
<evidence type="ECO:0000313" key="2">
    <source>
        <dbReference type="EMBL" id="GAA1903450.1"/>
    </source>
</evidence>
<dbReference type="EMBL" id="BAAALV010000001">
    <property type="protein sequence ID" value="GAA1903450.1"/>
    <property type="molecule type" value="Genomic_DNA"/>
</dbReference>
<name>A0ABP5A4I1_9MICC</name>
<dbReference type="Gene3D" id="3.30.930.10">
    <property type="entry name" value="Bira Bifunctional Protein, Domain 2"/>
    <property type="match status" value="1"/>
</dbReference>
<comment type="caution">
    <text evidence="2">The sequence shown here is derived from an EMBL/GenBank/DDBJ whole genome shotgun (WGS) entry which is preliminary data.</text>
</comment>
<organism evidence="2 3">
    <name type="scientific">Arthrobacter gandavensis</name>
    <dbReference type="NCBI Taxonomy" id="169960"/>
    <lineage>
        <taxon>Bacteria</taxon>
        <taxon>Bacillati</taxon>
        <taxon>Actinomycetota</taxon>
        <taxon>Actinomycetes</taxon>
        <taxon>Micrococcales</taxon>
        <taxon>Micrococcaceae</taxon>
        <taxon>Arthrobacter</taxon>
    </lineage>
</organism>
<proteinExistence type="predicted"/>
<sequence>MEPRLLDVYRQEKSFGAAGDLQHALDLLAAARRGELGPTLRIYQPRPTVAFGQRDARLPGFPDAAAACRDLGFEPLVRKAGGRAAAYHQGCLILDHIEPESDAVAHSLARFAGFAQLLAGALQDAGVPAGVGEIPGEYCPGEYSVHGGTGPGIKLVGTAQRVVSGAWLFSSVVVIQDSAPLREVLTAVYEALGLDWDPATAGAAEDLRPGLSVAGAEASLLAAYGGYAELRTSDPGRLERIAAPGATVFPTGARSR</sequence>